<dbReference type="InterPro" id="IPR037185">
    <property type="entry name" value="EmrE-like"/>
</dbReference>
<evidence type="ECO:0000259" key="4">
    <source>
        <dbReference type="Pfam" id="PF00892"/>
    </source>
</evidence>
<keyword evidence="3" id="KW-1133">Transmembrane helix</keyword>
<dbReference type="EMBL" id="OBEK01000006">
    <property type="protein sequence ID" value="SNZ17434.1"/>
    <property type="molecule type" value="Genomic_DNA"/>
</dbReference>
<feature type="domain" description="EamA" evidence="4">
    <location>
        <begin position="4"/>
        <end position="126"/>
    </location>
</feature>
<keyword evidence="3" id="KW-0472">Membrane</keyword>
<gene>
    <name evidence="5" type="ORF">SAMN05421503_3236</name>
</gene>
<feature type="transmembrane region" description="Helical" evidence="3">
    <location>
        <begin position="109"/>
        <end position="126"/>
    </location>
</feature>
<name>A0A285P6S3_9BACI</name>
<dbReference type="Pfam" id="PF00892">
    <property type="entry name" value="EamA"/>
    <property type="match status" value="1"/>
</dbReference>
<dbReference type="SUPFAM" id="SSF103481">
    <property type="entry name" value="Multidrug resistance efflux transporter EmrE"/>
    <property type="match status" value="1"/>
</dbReference>
<feature type="transmembrane region" description="Helical" evidence="3">
    <location>
        <begin position="85"/>
        <end position="103"/>
    </location>
</feature>
<evidence type="ECO:0000256" key="3">
    <source>
        <dbReference type="SAM" id="Phobius"/>
    </source>
</evidence>
<feature type="transmembrane region" description="Helical" evidence="3">
    <location>
        <begin position="54"/>
        <end position="73"/>
    </location>
</feature>
<dbReference type="AlphaFoldDB" id="A0A285P6S3"/>
<proteinExistence type="inferred from homology"/>
<dbReference type="GO" id="GO:0016020">
    <property type="term" value="C:membrane"/>
    <property type="evidence" value="ECO:0007669"/>
    <property type="project" value="InterPro"/>
</dbReference>
<reference evidence="6" key="1">
    <citation type="submission" date="2017-09" db="EMBL/GenBank/DDBJ databases">
        <authorList>
            <person name="Varghese N."/>
            <person name="Submissions S."/>
        </authorList>
    </citation>
    <scope>NUCLEOTIDE SEQUENCE [LARGE SCALE GENOMIC DNA]</scope>
    <source>
        <strain evidence="6">CGMCC 1.8913</strain>
    </source>
</reference>
<keyword evidence="3" id="KW-0812">Transmembrane</keyword>
<evidence type="ECO:0000256" key="1">
    <source>
        <dbReference type="ARBA" id="ARBA00004127"/>
    </source>
</evidence>
<organism evidence="5 6">
    <name type="scientific">Terribacillus aidingensis</name>
    <dbReference type="NCBI Taxonomy" id="586416"/>
    <lineage>
        <taxon>Bacteria</taxon>
        <taxon>Bacillati</taxon>
        <taxon>Bacillota</taxon>
        <taxon>Bacilli</taxon>
        <taxon>Bacillales</taxon>
        <taxon>Bacillaceae</taxon>
        <taxon>Terribacillus</taxon>
    </lineage>
</organism>
<evidence type="ECO:0000313" key="5">
    <source>
        <dbReference type="EMBL" id="SNZ17434.1"/>
    </source>
</evidence>
<comment type="similarity">
    <text evidence="2">Belongs to the EamA transporter family.</text>
</comment>
<protein>
    <submittedName>
        <fullName evidence="5">EamA-like transporter family protein</fullName>
    </submittedName>
</protein>
<dbReference type="RefSeq" id="WP_245864819.1">
    <property type="nucleotide sequence ID" value="NZ_OBEK01000006.1"/>
</dbReference>
<sequence>MVQTFCFALSNVYIKKAIGTDKDSNSILFTNNCMALYAISTGQLFEGGYPVSGIGLIALSSLLTGFIGTLFLYEALKYLRFSIANTIRAFSPILLAAISYPFFPIELTWQKITGALIMLVSILLLTRKKPLLSKK</sequence>
<evidence type="ECO:0000256" key="2">
    <source>
        <dbReference type="ARBA" id="ARBA00007362"/>
    </source>
</evidence>
<dbReference type="Proteomes" id="UP000219356">
    <property type="component" value="Unassembled WGS sequence"/>
</dbReference>
<evidence type="ECO:0000313" key="6">
    <source>
        <dbReference type="Proteomes" id="UP000219356"/>
    </source>
</evidence>
<dbReference type="InterPro" id="IPR000620">
    <property type="entry name" value="EamA_dom"/>
</dbReference>
<comment type="subcellular location">
    <subcellularLocation>
        <location evidence="1">Endomembrane system</location>
        <topology evidence="1">Multi-pass membrane protein</topology>
    </subcellularLocation>
</comment>
<dbReference type="Gene3D" id="1.10.3730.20">
    <property type="match status" value="1"/>
</dbReference>
<keyword evidence="6" id="KW-1185">Reference proteome</keyword>
<accession>A0A285P6S3</accession>